<dbReference type="InterPro" id="IPR002557">
    <property type="entry name" value="Chitin-bd_dom"/>
</dbReference>
<keyword evidence="4" id="KW-1015">Disulfide bond</keyword>
<dbReference type="InterPro" id="IPR017853">
    <property type="entry name" value="GH"/>
</dbReference>
<dbReference type="STRING" id="37653.A0A0L8HI47"/>
<name>A0A0L8HI47_OCTBM</name>
<dbReference type="InterPro" id="IPR029070">
    <property type="entry name" value="Chitinase_insertion_sf"/>
</dbReference>
<dbReference type="GO" id="GO:0005975">
    <property type="term" value="P:carbohydrate metabolic process"/>
    <property type="evidence" value="ECO:0007669"/>
    <property type="project" value="InterPro"/>
</dbReference>
<dbReference type="PROSITE" id="PS50940">
    <property type="entry name" value="CHIT_BIND_II"/>
    <property type="match status" value="1"/>
</dbReference>
<gene>
    <name evidence="10" type="ORF">OCBIM_22014912mg</name>
</gene>
<evidence type="ECO:0000256" key="3">
    <source>
        <dbReference type="ARBA" id="ARBA00022801"/>
    </source>
</evidence>
<dbReference type="InterPro" id="IPR001579">
    <property type="entry name" value="Glyco_hydro_18_chit_AS"/>
</dbReference>
<dbReference type="Gene3D" id="3.10.50.10">
    <property type="match status" value="1"/>
</dbReference>
<keyword evidence="2" id="KW-0147">Chitin-binding</keyword>
<dbReference type="SUPFAM" id="SSF54556">
    <property type="entry name" value="Chitinase insertion domain"/>
    <property type="match status" value="1"/>
</dbReference>
<dbReference type="PANTHER" id="PTHR11177:SF317">
    <property type="entry name" value="CHITINASE 12-RELATED"/>
    <property type="match status" value="1"/>
</dbReference>
<dbReference type="CDD" id="cd02872">
    <property type="entry name" value="GH18_chitolectin_chitotriosidase"/>
    <property type="match status" value="1"/>
</dbReference>
<dbReference type="GO" id="GO:0004568">
    <property type="term" value="F:chitinase activity"/>
    <property type="evidence" value="ECO:0007669"/>
    <property type="project" value="TreeGrafter"/>
</dbReference>
<dbReference type="AlphaFoldDB" id="A0A0L8HI47"/>
<keyword evidence="7" id="KW-0812">Transmembrane</keyword>
<dbReference type="InterPro" id="IPR036508">
    <property type="entry name" value="Chitin-bd_dom_sf"/>
</dbReference>
<feature type="transmembrane region" description="Helical" evidence="7">
    <location>
        <begin position="40"/>
        <end position="61"/>
    </location>
</feature>
<dbReference type="InterPro" id="IPR050314">
    <property type="entry name" value="Glycosyl_Hydrlase_18"/>
</dbReference>
<keyword evidence="5 6" id="KW-0326">Glycosidase</keyword>
<dbReference type="InterPro" id="IPR011583">
    <property type="entry name" value="Chitinase_II/V-like_cat"/>
</dbReference>
<reference evidence="10" key="1">
    <citation type="submission" date="2015-07" db="EMBL/GenBank/DDBJ databases">
        <title>MeaNS - Measles Nucleotide Surveillance Program.</title>
        <authorList>
            <person name="Tran T."/>
            <person name="Druce J."/>
        </authorList>
    </citation>
    <scope>NUCLEOTIDE SEQUENCE</scope>
    <source>
        <strain evidence="10">UCB-OBI-ISO-001</strain>
        <tissue evidence="10">Gonad</tissue>
    </source>
</reference>
<dbReference type="OrthoDB" id="76388at2759"/>
<feature type="domain" description="Chitin-binding type-2" evidence="8">
    <location>
        <begin position="445"/>
        <end position="496"/>
    </location>
</feature>
<dbReference type="GO" id="GO:0005576">
    <property type="term" value="C:extracellular region"/>
    <property type="evidence" value="ECO:0007669"/>
    <property type="project" value="InterPro"/>
</dbReference>
<dbReference type="InterPro" id="IPR001223">
    <property type="entry name" value="Glyco_hydro18_cat"/>
</dbReference>
<dbReference type="GO" id="GO:0006032">
    <property type="term" value="P:chitin catabolic process"/>
    <property type="evidence" value="ECO:0007669"/>
    <property type="project" value="TreeGrafter"/>
</dbReference>
<evidence type="ECO:0000256" key="5">
    <source>
        <dbReference type="ARBA" id="ARBA00023295"/>
    </source>
</evidence>
<dbReference type="SUPFAM" id="SSF51445">
    <property type="entry name" value="(Trans)glycosidases"/>
    <property type="match status" value="1"/>
</dbReference>
<dbReference type="FunFam" id="3.20.20.80:FF:000007">
    <property type="entry name" value="Acidic mammalian chitinase"/>
    <property type="match status" value="1"/>
</dbReference>
<keyword evidence="7" id="KW-1133">Transmembrane helix</keyword>
<dbReference type="Pfam" id="PF01607">
    <property type="entry name" value="CBM_14"/>
    <property type="match status" value="1"/>
</dbReference>
<accession>A0A0L8HI47</accession>
<proteinExistence type="inferred from homology"/>
<dbReference type="GO" id="GO:0008061">
    <property type="term" value="F:chitin binding"/>
    <property type="evidence" value="ECO:0007669"/>
    <property type="project" value="UniProtKB-KW"/>
</dbReference>
<evidence type="ECO:0000256" key="1">
    <source>
        <dbReference type="ARBA" id="ARBA00009121"/>
    </source>
</evidence>
<feature type="domain" description="GH18" evidence="9">
    <location>
        <begin position="55"/>
        <end position="415"/>
    </location>
</feature>
<evidence type="ECO:0000256" key="2">
    <source>
        <dbReference type="ARBA" id="ARBA00022669"/>
    </source>
</evidence>
<protein>
    <submittedName>
        <fullName evidence="10">Uncharacterized protein</fullName>
    </submittedName>
</protein>
<dbReference type="PROSITE" id="PS51910">
    <property type="entry name" value="GH18_2"/>
    <property type="match status" value="1"/>
</dbReference>
<evidence type="ECO:0000259" key="8">
    <source>
        <dbReference type="PROSITE" id="PS50940"/>
    </source>
</evidence>
<evidence type="ECO:0000259" key="9">
    <source>
        <dbReference type="PROSITE" id="PS51910"/>
    </source>
</evidence>
<dbReference type="OMA" id="WMGNFTA"/>
<keyword evidence="7" id="KW-0472">Membrane</keyword>
<organism evidence="10">
    <name type="scientific">Octopus bimaculoides</name>
    <name type="common">California two-spotted octopus</name>
    <dbReference type="NCBI Taxonomy" id="37653"/>
    <lineage>
        <taxon>Eukaryota</taxon>
        <taxon>Metazoa</taxon>
        <taxon>Spiralia</taxon>
        <taxon>Lophotrochozoa</taxon>
        <taxon>Mollusca</taxon>
        <taxon>Cephalopoda</taxon>
        <taxon>Coleoidea</taxon>
        <taxon>Octopodiformes</taxon>
        <taxon>Octopoda</taxon>
        <taxon>Incirrata</taxon>
        <taxon>Octopodidae</taxon>
        <taxon>Octopus</taxon>
    </lineage>
</organism>
<dbReference type="SMART" id="SM00494">
    <property type="entry name" value="ChtBD2"/>
    <property type="match status" value="1"/>
</dbReference>
<dbReference type="SUPFAM" id="SSF57625">
    <property type="entry name" value="Invertebrate chitin-binding proteins"/>
    <property type="match status" value="1"/>
</dbReference>
<dbReference type="EMBL" id="KQ418187">
    <property type="protein sequence ID" value="KOF88450.1"/>
    <property type="molecule type" value="Genomic_DNA"/>
</dbReference>
<dbReference type="Gene3D" id="3.20.20.80">
    <property type="entry name" value="Glycosidases"/>
    <property type="match status" value="1"/>
</dbReference>
<dbReference type="Pfam" id="PF00704">
    <property type="entry name" value="Glyco_hydro_18"/>
    <property type="match status" value="1"/>
</dbReference>
<keyword evidence="3 6" id="KW-0378">Hydrolase</keyword>
<evidence type="ECO:0000313" key="10">
    <source>
        <dbReference type="EMBL" id="KOF88450.1"/>
    </source>
</evidence>
<dbReference type="SMART" id="SM00636">
    <property type="entry name" value="Glyco_18"/>
    <property type="match status" value="1"/>
</dbReference>
<evidence type="ECO:0000256" key="7">
    <source>
        <dbReference type="SAM" id="Phobius"/>
    </source>
</evidence>
<dbReference type="Gene3D" id="2.170.140.10">
    <property type="entry name" value="Chitin binding domain"/>
    <property type="match status" value="1"/>
</dbReference>
<sequence length="496" mass="56734">MILKTRRLGGATTENYQISTIAQELANIFVSEMKLAQHCLAFLVWIGLVLPVLSQLLFCYYTNWSQYRRGSGKFIPNNIDPSLCTHILFAFATLNGNQVKTTEWNDVAMLNEIVRLKKRNPQLKILLSVGGWGTNARKFSSMASTARSREEFLNSASKFLNRYSLDGLDIDWEYPAVAYRGGSPKDKYNFVLLLQLLRRRLTRRYLLTIAVAAGKQIIDVGYDVQRIARTVDYILLMTYDFHGSWEKLTGHLSPLYPKKGETNGRQYLNVDYAVTYWKSKGAPANKLIMGIPFYGRSFTLVDGQLNGMMAPATRPGTPGPIIHSSGVMSYQEICLVEKSWSRHWDNDHQVPYLVRGNQWVGYENKESVRLKGNYLVSRNLAGAMIWSLDFDDFDNACRQGRFPLLNTLVSSLALHNRRPTTFRSYTVRPQATTPRIWTHSPNIPHSICPPNVNVIIGDPYNCHVFHVCYLGRDYRYICPPTLVWDPRIQACNYNHH</sequence>
<dbReference type="PANTHER" id="PTHR11177">
    <property type="entry name" value="CHITINASE"/>
    <property type="match status" value="1"/>
</dbReference>
<dbReference type="KEGG" id="obi:106870746"/>
<comment type="similarity">
    <text evidence="1">Belongs to the glycosyl hydrolase 18 family. Chitinase class II subfamily.</text>
</comment>
<evidence type="ECO:0000256" key="6">
    <source>
        <dbReference type="RuleBase" id="RU000489"/>
    </source>
</evidence>
<evidence type="ECO:0000256" key="4">
    <source>
        <dbReference type="ARBA" id="ARBA00023157"/>
    </source>
</evidence>
<dbReference type="FunFam" id="3.10.50.10:FF:000008">
    <property type="entry name" value="Chitinase 11"/>
    <property type="match status" value="1"/>
</dbReference>
<dbReference type="PROSITE" id="PS01095">
    <property type="entry name" value="GH18_1"/>
    <property type="match status" value="1"/>
</dbReference>